<dbReference type="EMBL" id="UOFJ01000133">
    <property type="protein sequence ID" value="VAW64525.1"/>
    <property type="molecule type" value="Genomic_DNA"/>
</dbReference>
<dbReference type="InterPro" id="IPR007048">
    <property type="entry name" value="IraD/Gp25-like"/>
</dbReference>
<dbReference type="Gene3D" id="3.10.450.40">
    <property type="match status" value="1"/>
</dbReference>
<organism evidence="2">
    <name type="scientific">hydrothermal vent metagenome</name>
    <dbReference type="NCBI Taxonomy" id="652676"/>
    <lineage>
        <taxon>unclassified sequences</taxon>
        <taxon>metagenomes</taxon>
        <taxon>ecological metagenomes</taxon>
    </lineage>
</organism>
<sequence length="123" mass="13677">MMSGQHLAFPFHISTDGRTASPASLSEHVRHEIIQLLLTSFGERPFLPDFGGGIRRLVFENNSEITAGIAKAGISEAISYWLGERIELLAMNVTSEEATMNIDLSYRIISSGEENQVRFQHTL</sequence>
<dbReference type="Pfam" id="PF04965">
    <property type="entry name" value="GPW_gp25"/>
    <property type="match status" value="1"/>
</dbReference>
<name>A0A3B0X890_9ZZZZ</name>
<dbReference type="AlphaFoldDB" id="A0A3B0X890"/>
<accession>A0A3B0X890</accession>
<evidence type="ECO:0000259" key="1">
    <source>
        <dbReference type="Pfam" id="PF04965"/>
    </source>
</evidence>
<dbReference type="SUPFAM" id="SSF160719">
    <property type="entry name" value="gpW/gp25-like"/>
    <property type="match status" value="1"/>
</dbReference>
<proteinExistence type="predicted"/>
<protein>
    <recommendedName>
        <fullName evidence="1">IraD/Gp25-like domain-containing protein</fullName>
    </recommendedName>
</protein>
<gene>
    <name evidence="2" type="ORF">MNBD_GAMMA10-315</name>
</gene>
<feature type="domain" description="IraD/Gp25-like" evidence="1">
    <location>
        <begin position="24"/>
        <end position="111"/>
    </location>
</feature>
<evidence type="ECO:0000313" key="2">
    <source>
        <dbReference type="EMBL" id="VAW64525.1"/>
    </source>
</evidence>
<reference evidence="2" key="1">
    <citation type="submission" date="2018-06" db="EMBL/GenBank/DDBJ databases">
        <authorList>
            <person name="Zhirakovskaya E."/>
        </authorList>
    </citation>
    <scope>NUCLEOTIDE SEQUENCE</scope>
</reference>